<dbReference type="EMBL" id="FJXR01000017">
    <property type="protein sequence ID" value="CZV66661.1"/>
    <property type="molecule type" value="Genomic_DNA"/>
</dbReference>
<proteinExistence type="predicted"/>
<dbReference type="RefSeq" id="WP_063144604.1">
    <property type="nucleotide sequence ID" value="NZ_FJXR01000017.1"/>
</dbReference>
<dbReference type="Proteomes" id="UP000076008">
    <property type="component" value="Unassembled WGS sequence"/>
</dbReference>
<dbReference type="GO" id="GO:0016787">
    <property type="term" value="F:hydrolase activity"/>
    <property type="evidence" value="ECO:0007669"/>
    <property type="project" value="UniProtKB-KW"/>
</dbReference>
<protein>
    <submittedName>
        <fullName evidence="1">Putative exodeoxyribonuclease VIII</fullName>
        <ecNumber evidence="1">3.1.11.-</ecNumber>
    </submittedName>
</protein>
<organism evidence="1 2">
    <name type="scientific">Enterobacter cloacae</name>
    <dbReference type="NCBI Taxonomy" id="550"/>
    <lineage>
        <taxon>Bacteria</taxon>
        <taxon>Pseudomonadati</taxon>
        <taxon>Pseudomonadota</taxon>
        <taxon>Gammaproteobacteria</taxon>
        <taxon>Enterobacterales</taxon>
        <taxon>Enterobacteriaceae</taxon>
        <taxon>Enterobacter</taxon>
        <taxon>Enterobacter cloacae complex</taxon>
    </lineage>
</organism>
<sequence>MSVELKVFGGAYFPKDKALKKYPDLKPLATAVNSATKTIAEAVIFGKLAAEHPEHIDDYFKVKIWEHREGLPCPELDVFSPEFFDTVAIWNVNAGEPAAAPQPESEEKTEWDDNKAKEELKTVARLDQLSRAAGLALFGPVSEITAAQYGQIVDLVNDDATSFTRELAEALAKETRALALAPERQEQLIAWVRENTKDSAQWPDIKKQIAKWIDTPVDKRPLAASTDNVGADVVRTDSGARQCTGTPTDRNFKHSKDSLGNEIALGLLAREHEFNIYTVDMPLYQQAEKIRLSGINEEFNAWYRMFITTPGGLDFSRAINIAVVKTAPVDIWKDHVKHREYFNRVMTESDHATPDPLIVDIACGRSSSPMPQAIKENASHDETKPPVQGETDLPAVCPGKAAQLDKELNEVFKQDGCPQQTDAKIGRELAAERGEFVEGISNPTDPKWVDGSAQPKVENLGGGIFSVDALINTPSSNEVEKTENRPAMSEREIEIAYALNDLMSGRTRELSLEEAEGDALRTGHPVAHLIDLMITDIADTEFCLSPDFEIDEIQMVAACILDQWSDDHSERQKIALDAIVEYRRPEPPKYVVLDQPAVTAKPETESEPAPETNAPVSSVTYLQQLTIAALQGLCSNPAYCNQYDELPAMAAGLARSVVSQQEVAE</sequence>
<evidence type="ECO:0000313" key="2">
    <source>
        <dbReference type="Proteomes" id="UP000076008"/>
    </source>
</evidence>
<evidence type="ECO:0000313" key="1">
    <source>
        <dbReference type="EMBL" id="CZV66661.1"/>
    </source>
</evidence>
<reference evidence="1 2" key="1">
    <citation type="submission" date="2016-03" db="EMBL/GenBank/DDBJ databases">
        <authorList>
            <consortium name="Pathogen Informatics"/>
        </authorList>
    </citation>
    <scope>NUCLEOTIDE SEQUENCE [LARGE SCALE GENOMIC DNA]</scope>
    <source>
        <strain evidence="2">e1252</strain>
    </source>
</reference>
<gene>
    <name evidence="1" type="primary">recE_1</name>
    <name evidence="1" type="ORF">SAMEA2273318_02947</name>
</gene>
<name>A0A144MVR1_ENTCL</name>
<keyword evidence="1" id="KW-0378">Hydrolase</keyword>
<accession>A0A144MVR1</accession>
<dbReference type="AlphaFoldDB" id="A0A144MVR1"/>
<dbReference type="EC" id="3.1.11.-" evidence="1"/>